<comment type="PTM">
    <text evidence="6">Binds 1 heme c group covalently per subunit.</text>
</comment>
<keyword evidence="9" id="KW-1185">Reference proteome</keyword>
<dbReference type="GO" id="GO:0020037">
    <property type="term" value="F:heme binding"/>
    <property type="evidence" value="ECO:0007669"/>
    <property type="project" value="InterPro"/>
</dbReference>
<sequence length="107" mass="12157">MVEKNETLIIPGEDEVIDAEIVRKGEVLIAYSNCYECHKEENKAKGPSFQAIAKRYPMQQVYLDHLARKIISGGSGAWGYPVMEAHPHLKFEEAKMMATYILSLEEK</sequence>
<reference evidence="8" key="1">
    <citation type="submission" date="2013-01" db="EMBL/GenBank/DDBJ databases">
        <title>Genome assembly of Mariniradius saccharolyticus AK6.</title>
        <authorList>
            <person name="Vaidya B."/>
            <person name="Khatri I."/>
            <person name="Tanuku N.R.S."/>
            <person name="Subramanian S."/>
            <person name="Pinnaka A."/>
        </authorList>
    </citation>
    <scope>NUCLEOTIDE SEQUENCE [LARGE SCALE GENOMIC DNA]</scope>
    <source>
        <strain evidence="8">AK6</strain>
    </source>
</reference>
<protein>
    <submittedName>
        <fullName evidence="8">Cytochrome c551/c552</fullName>
    </submittedName>
</protein>
<dbReference type="InParanoid" id="M7XAX3"/>
<dbReference type="PROSITE" id="PS51007">
    <property type="entry name" value="CYTC"/>
    <property type="match status" value="1"/>
</dbReference>
<evidence type="ECO:0000313" key="9">
    <source>
        <dbReference type="Proteomes" id="UP000010953"/>
    </source>
</evidence>
<dbReference type="AlphaFoldDB" id="M7XAX3"/>
<dbReference type="Pfam" id="PF00034">
    <property type="entry name" value="Cytochrom_C"/>
    <property type="match status" value="1"/>
</dbReference>
<feature type="binding site" description="axial binding residue" evidence="6">
    <location>
        <position position="38"/>
    </location>
    <ligand>
        <name>heme c</name>
        <dbReference type="ChEBI" id="CHEBI:61717"/>
    </ligand>
    <ligandPart>
        <name>Fe</name>
        <dbReference type="ChEBI" id="CHEBI:18248"/>
    </ligandPart>
</feature>
<accession>M7XAX3</accession>
<dbReference type="SUPFAM" id="SSF46626">
    <property type="entry name" value="Cytochrome c"/>
    <property type="match status" value="1"/>
</dbReference>
<proteinExistence type="predicted"/>
<feature type="binding site" description="covalent" evidence="6">
    <location>
        <position position="34"/>
    </location>
    <ligand>
        <name>heme c</name>
        <dbReference type="ChEBI" id="CHEBI:61717"/>
    </ligand>
</feature>
<dbReference type="Proteomes" id="UP000010953">
    <property type="component" value="Unassembled WGS sequence"/>
</dbReference>
<dbReference type="PRINTS" id="PR00606">
    <property type="entry name" value="CYTCHROMECID"/>
</dbReference>
<evidence type="ECO:0000256" key="4">
    <source>
        <dbReference type="ARBA" id="ARBA00022982"/>
    </source>
</evidence>
<dbReference type="InterPro" id="IPR009056">
    <property type="entry name" value="Cyt_c-like_dom"/>
</dbReference>
<feature type="domain" description="Cytochrome c" evidence="7">
    <location>
        <begin position="20"/>
        <end position="105"/>
    </location>
</feature>
<evidence type="ECO:0000256" key="6">
    <source>
        <dbReference type="PIRSR" id="PIRSR602324-1"/>
    </source>
</evidence>
<evidence type="ECO:0000259" key="7">
    <source>
        <dbReference type="PROSITE" id="PS51007"/>
    </source>
</evidence>
<name>M7XAX3_9BACT</name>
<keyword evidence="1" id="KW-0813">Transport</keyword>
<dbReference type="InterPro" id="IPR002324">
    <property type="entry name" value="Cyt_c_ID"/>
</dbReference>
<evidence type="ECO:0000256" key="5">
    <source>
        <dbReference type="ARBA" id="ARBA00023004"/>
    </source>
</evidence>
<evidence type="ECO:0000256" key="2">
    <source>
        <dbReference type="ARBA" id="ARBA00022617"/>
    </source>
</evidence>
<keyword evidence="4" id="KW-0249">Electron transport</keyword>
<comment type="caution">
    <text evidence="8">The sequence shown here is derived from an EMBL/GenBank/DDBJ whole genome shotgun (WGS) entry which is preliminary data.</text>
</comment>
<dbReference type="eggNOG" id="COG4654">
    <property type="taxonomic scope" value="Bacteria"/>
</dbReference>
<keyword evidence="3 6" id="KW-0479">Metal-binding</keyword>
<feature type="binding site" description="axial binding residue" evidence="6">
    <location>
        <position position="83"/>
    </location>
    <ligand>
        <name>heme c</name>
        <dbReference type="ChEBI" id="CHEBI:61717"/>
    </ligand>
    <ligandPart>
        <name>Fe</name>
        <dbReference type="ChEBI" id="CHEBI:18248"/>
    </ligandPart>
</feature>
<gene>
    <name evidence="8" type="ORF">C943_01619</name>
</gene>
<evidence type="ECO:0000256" key="3">
    <source>
        <dbReference type="ARBA" id="ARBA00022723"/>
    </source>
</evidence>
<keyword evidence="5 6" id="KW-0408">Iron</keyword>
<dbReference type="InterPro" id="IPR036909">
    <property type="entry name" value="Cyt_c-like_dom_sf"/>
</dbReference>
<organism evidence="8 9">
    <name type="scientific">Mariniradius saccharolyticus AK6</name>
    <dbReference type="NCBI Taxonomy" id="1239962"/>
    <lineage>
        <taxon>Bacteria</taxon>
        <taxon>Pseudomonadati</taxon>
        <taxon>Bacteroidota</taxon>
        <taxon>Cytophagia</taxon>
        <taxon>Cytophagales</taxon>
        <taxon>Cyclobacteriaceae</taxon>
        <taxon>Mariniradius</taxon>
    </lineage>
</organism>
<dbReference type="Gene3D" id="1.10.760.10">
    <property type="entry name" value="Cytochrome c-like domain"/>
    <property type="match status" value="1"/>
</dbReference>
<evidence type="ECO:0000313" key="8">
    <source>
        <dbReference type="EMBL" id="EMS32054.1"/>
    </source>
</evidence>
<dbReference type="STRING" id="1239962.C943_01619"/>
<dbReference type="GO" id="GO:0005506">
    <property type="term" value="F:iron ion binding"/>
    <property type="evidence" value="ECO:0007669"/>
    <property type="project" value="InterPro"/>
</dbReference>
<dbReference type="GO" id="GO:0009055">
    <property type="term" value="F:electron transfer activity"/>
    <property type="evidence" value="ECO:0007669"/>
    <property type="project" value="InterPro"/>
</dbReference>
<dbReference type="EMBL" id="AMZY02000015">
    <property type="protein sequence ID" value="EMS32054.1"/>
    <property type="molecule type" value="Genomic_DNA"/>
</dbReference>
<keyword evidence="2 6" id="KW-0349">Heme</keyword>
<evidence type="ECO:0000256" key="1">
    <source>
        <dbReference type="ARBA" id="ARBA00022448"/>
    </source>
</evidence>